<gene>
    <name evidence="5" type="ORF">KP509_20G014100</name>
</gene>
<dbReference type="PANTHER" id="PTHR46248">
    <property type="entry name" value="EXPRESSED PROTEIN"/>
    <property type="match status" value="1"/>
</dbReference>
<evidence type="ECO:0000313" key="5">
    <source>
        <dbReference type="EMBL" id="KAH7331070.1"/>
    </source>
</evidence>
<dbReference type="Proteomes" id="UP000825935">
    <property type="component" value="Chromosome 20"/>
</dbReference>
<feature type="region of interest" description="Disordered" evidence="2">
    <location>
        <begin position="174"/>
        <end position="205"/>
    </location>
</feature>
<dbReference type="InterPro" id="IPR006869">
    <property type="entry name" value="DUF547"/>
</dbReference>
<dbReference type="EMBL" id="CM035425">
    <property type="protein sequence ID" value="KAH7331070.1"/>
    <property type="molecule type" value="Genomic_DNA"/>
</dbReference>
<evidence type="ECO:0008006" key="7">
    <source>
        <dbReference type="Google" id="ProtNLM"/>
    </source>
</evidence>
<evidence type="ECO:0000256" key="1">
    <source>
        <dbReference type="SAM" id="Coils"/>
    </source>
</evidence>
<dbReference type="AlphaFoldDB" id="A0A8T2SD95"/>
<accession>A0A8T2SD95</accession>
<dbReference type="OrthoDB" id="418495at2759"/>
<dbReference type="OMA" id="PYCICSE"/>
<name>A0A8T2SD95_CERRI</name>
<dbReference type="InterPro" id="IPR025757">
    <property type="entry name" value="MIP1_Leuzipper"/>
</dbReference>
<feature type="domain" description="DUF547" evidence="3">
    <location>
        <begin position="450"/>
        <end position="561"/>
    </location>
</feature>
<evidence type="ECO:0000256" key="2">
    <source>
        <dbReference type="SAM" id="MobiDB-lite"/>
    </source>
</evidence>
<feature type="region of interest" description="Disordered" evidence="2">
    <location>
        <begin position="1"/>
        <end position="21"/>
    </location>
</feature>
<dbReference type="Pfam" id="PF14389">
    <property type="entry name" value="Lzipper-MIP1"/>
    <property type="match status" value="1"/>
</dbReference>
<evidence type="ECO:0000259" key="3">
    <source>
        <dbReference type="Pfam" id="PF04784"/>
    </source>
</evidence>
<comment type="caution">
    <text evidence="5">The sequence shown here is derived from an EMBL/GenBank/DDBJ whole genome shotgun (WGS) entry which is preliminary data.</text>
</comment>
<evidence type="ECO:0000259" key="4">
    <source>
        <dbReference type="Pfam" id="PF14389"/>
    </source>
</evidence>
<protein>
    <recommendedName>
        <fullName evidence="7">Ternary complex factor MIP1 leucine-zipper domain-containing protein</fullName>
    </recommendedName>
</protein>
<sequence>MQSWNHKPVNPRRKNTSDQKSNLLNAAERAFQRRVRQEYRNSLEKDVPYCLRVLCNTLRLVNKLPNDQGKCLQVSILRRKLKKEIDTQKALERAFKRTLGVLPRFSPGLPSEVRQLLAEVAVLEEEVISLEECIVALRQELYNEAVHLASSKSSTALSPCLELPADVNTDFLKHESPIRQSGSKSRRDSVISKLLPPPVESRSKECTPKVQLAREEKLTKVVPQAPEKVKSQKPLFASSKQRCSNVLEVPEGMATPKAAALVSNGGKNFKIQEKNGTEKENLSQVTDRMKTMRLQEDGISVATTVKKNSVKSPSEISSRFTQNQKAVEPNLLSEEMVWCLSSVFLRLTRQSSMLDCETASTMSRSTVSSIWSFTSRNSISNNPSTDVTEEIELVDPYRICGSFTSVHVGPYQYYQEVTASSIDYSKIPKSAFLLKKLMCLVEKLRSVDLKGLTHQQKLSFWINIYNACIMHGFLEHGIPDNPNQVVSLMGKAVINVGGHVLSALAIEHFILRLPCDGIEDVWKNRNKDKEGWMRSTYGLEWPEPLVSFALCCGSWSSPAVSAKLISFKYCPWIKRGYATP</sequence>
<reference evidence="5" key="1">
    <citation type="submission" date="2021-08" db="EMBL/GenBank/DDBJ databases">
        <title>WGS assembly of Ceratopteris richardii.</title>
        <authorList>
            <person name="Marchant D.B."/>
            <person name="Chen G."/>
            <person name="Jenkins J."/>
            <person name="Shu S."/>
            <person name="Leebens-Mack J."/>
            <person name="Grimwood J."/>
            <person name="Schmutz J."/>
            <person name="Soltis P."/>
            <person name="Soltis D."/>
            <person name="Chen Z.-H."/>
        </authorList>
    </citation>
    <scope>NUCLEOTIDE SEQUENCE</scope>
    <source>
        <strain evidence="5">Whitten #5841</strain>
        <tissue evidence="5">Leaf</tissue>
    </source>
</reference>
<organism evidence="5 6">
    <name type="scientific">Ceratopteris richardii</name>
    <name type="common">Triangle waterfern</name>
    <dbReference type="NCBI Taxonomy" id="49495"/>
    <lineage>
        <taxon>Eukaryota</taxon>
        <taxon>Viridiplantae</taxon>
        <taxon>Streptophyta</taxon>
        <taxon>Embryophyta</taxon>
        <taxon>Tracheophyta</taxon>
        <taxon>Polypodiopsida</taxon>
        <taxon>Polypodiidae</taxon>
        <taxon>Polypodiales</taxon>
        <taxon>Pteridineae</taxon>
        <taxon>Pteridaceae</taxon>
        <taxon>Parkerioideae</taxon>
        <taxon>Ceratopteris</taxon>
    </lineage>
</organism>
<keyword evidence="1" id="KW-0175">Coiled coil</keyword>
<feature type="coiled-coil region" evidence="1">
    <location>
        <begin position="113"/>
        <end position="140"/>
    </location>
</feature>
<keyword evidence="6" id="KW-1185">Reference proteome</keyword>
<evidence type="ECO:0000313" key="6">
    <source>
        <dbReference type="Proteomes" id="UP000825935"/>
    </source>
</evidence>
<dbReference type="Pfam" id="PF04784">
    <property type="entry name" value="DUF547"/>
    <property type="match status" value="1"/>
</dbReference>
<proteinExistence type="predicted"/>
<dbReference type="PANTHER" id="PTHR46248:SF4">
    <property type="entry name" value="OS01G0147800 PROTEIN"/>
    <property type="match status" value="1"/>
</dbReference>
<feature type="domain" description="Ternary complex factor MIP1 leucine-zipper" evidence="4">
    <location>
        <begin position="74"/>
        <end position="144"/>
    </location>
</feature>